<feature type="domain" description="UmuC" evidence="3">
    <location>
        <begin position="363"/>
        <end position="452"/>
    </location>
</feature>
<dbReference type="PANTHER" id="PTHR14926">
    <property type="entry name" value="M-PHASE PHOSPHOPROTEIN 9"/>
    <property type="match status" value="1"/>
</dbReference>
<dbReference type="EMBL" id="MU826829">
    <property type="protein sequence ID" value="KAJ7374044.1"/>
    <property type="molecule type" value="Genomic_DNA"/>
</dbReference>
<protein>
    <submittedName>
        <fullName evidence="4">M-phase phosphoprotein 9</fullName>
    </submittedName>
</protein>
<evidence type="ECO:0000313" key="4">
    <source>
        <dbReference type="EMBL" id="KAJ7374044.1"/>
    </source>
</evidence>
<evidence type="ECO:0000259" key="3">
    <source>
        <dbReference type="PROSITE" id="PS50173"/>
    </source>
</evidence>
<dbReference type="GO" id="GO:0006281">
    <property type="term" value="P:DNA repair"/>
    <property type="evidence" value="ECO:0007669"/>
    <property type="project" value="InterPro"/>
</dbReference>
<dbReference type="PANTHER" id="PTHR14926:SF1">
    <property type="entry name" value="M-PHASE PHOSPHOPROTEIN 9"/>
    <property type="match status" value="1"/>
</dbReference>
<evidence type="ECO:0000256" key="2">
    <source>
        <dbReference type="SAM" id="MobiDB-lite"/>
    </source>
</evidence>
<reference evidence="4" key="1">
    <citation type="submission" date="2023-01" db="EMBL/GenBank/DDBJ databases">
        <title>Genome assembly of the deep-sea coral Lophelia pertusa.</title>
        <authorList>
            <person name="Herrera S."/>
            <person name="Cordes E."/>
        </authorList>
    </citation>
    <scope>NUCLEOTIDE SEQUENCE</scope>
    <source>
        <strain evidence="4">USNM1676648</strain>
        <tissue evidence="4">Polyp</tissue>
    </source>
</reference>
<name>A0A9W9Z451_9CNID</name>
<keyword evidence="5" id="KW-1185">Reference proteome</keyword>
<keyword evidence="1" id="KW-0175">Coiled coil</keyword>
<evidence type="ECO:0000256" key="1">
    <source>
        <dbReference type="SAM" id="Coils"/>
    </source>
</evidence>
<dbReference type="GO" id="GO:0005814">
    <property type="term" value="C:centriole"/>
    <property type="evidence" value="ECO:0007669"/>
    <property type="project" value="TreeGrafter"/>
</dbReference>
<feature type="region of interest" description="Disordered" evidence="2">
    <location>
        <begin position="196"/>
        <end position="265"/>
    </location>
</feature>
<dbReference type="AlphaFoldDB" id="A0A9W9Z451"/>
<dbReference type="InterPro" id="IPR001126">
    <property type="entry name" value="UmuC"/>
</dbReference>
<feature type="compositionally biased region" description="Low complexity" evidence="2">
    <location>
        <begin position="224"/>
        <end position="235"/>
    </location>
</feature>
<dbReference type="InterPro" id="IPR026636">
    <property type="entry name" value="MPHOSPH9"/>
</dbReference>
<sequence length="452" mass="50869">MKLESLNKGNVQLKQKYEELKSMCAPKDVLIARLENEMKELSVFVEKTIKEKAEAEGNSQRDKELLQRMLVEYDVLARDHLEARDSSKSIHDKLELTQNEMTSLRETISKLVSRNNVLEEGVKDQHIQDNSRIEQPTSKTKPFTGRKTWDQSTPIKKRDHQAQYQLTSYISPESGRDFLGSELTSCPLHGSTLATPRLSSHSVAPAAPDVMKLPTSSGRKQDLSSSGPKSSTPASHGKRNQVKSLTTKESPDTAQPVSYSPPNGMVVKKTDLLTRFDVVFEDSKSGEEMIRTHTGRTRRLYGEPAQTETSFVTGNDGATGGIAESAFSAARDGKDGRLLAVDDWESSRSEPRRSKSKQSVMYNIAEKDVGVKSGQPASKSREEEIDQDMYLMERKFSMLTEERKRLESTLSRIPTAQKMSKRTKEDKAYLENRLYEVVKDIGTVRNQLRHPI</sequence>
<dbReference type="PROSITE" id="PS50173">
    <property type="entry name" value="UMUC"/>
    <property type="match status" value="1"/>
</dbReference>
<feature type="coiled-coil region" evidence="1">
    <location>
        <begin position="3"/>
        <end position="51"/>
    </location>
</feature>
<accession>A0A9W9Z451</accession>
<feature type="compositionally biased region" description="Polar residues" evidence="2">
    <location>
        <begin position="242"/>
        <end position="261"/>
    </location>
</feature>
<proteinExistence type="predicted"/>
<feature type="compositionally biased region" description="Basic and acidic residues" evidence="2">
    <location>
        <begin position="123"/>
        <end position="132"/>
    </location>
</feature>
<feature type="region of interest" description="Disordered" evidence="2">
    <location>
        <begin position="123"/>
        <end position="161"/>
    </location>
</feature>
<dbReference type="Proteomes" id="UP001163046">
    <property type="component" value="Unassembled WGS sequence"/>
</dbReference>
<evidence type="ECO:0000313" key="5">
    <source>
        <dbReference type="Proteomes" id="UP001163046"/>
    </source>
</evidence>
<gene>
    <name evidence="4" type="primary">MPHOSPH9</name>
    <name evidence="4" type="ORF">OS493_009374</name>
</gene>
<organism evidence="4 5">
    <name type="scientific">Desmophyllum pertusum</name>
    <dbReference type="NCBI Taxonomy" id="174260"/>
    <lineage>
        <taxon>Eukaryota</taxon>
        <taxon>Metazoa</taxon>
        <taxon>Cnidaria</taxon>
        <taxon>Anthozoa</taxon>
        <taxon>Hexacorallia</taxon>
        <taxon>Scleractinia</taxon>
        <taxon>Caryophylliina</taxon>
        <taxon>Caryophylliidae</taxon>
        <taxon>Desmophyllum</taxon>
    </lineage>
</organism>
<comment type="caution">
    <text evidence="4">The sequence shown here is derived from an EMBL/GenBank/DDBJ whole genome shotgun (WGS) entry which is preliminary data.</text>
</comment>
<dbReference type="OrthoDB" id="5967324at2759"/>